<gene>
    <name evidence="1" type="ORF">NHN17_18840</name>
    <name evidence="2" type="ORF">NHN17_25605</name>
</gene>
<dbReference type="EMBL" id="JANEYT010000056">
    <property type="protein sequence ID" value="MCQ1060105.1"/>
    <property type="molecule type" value="Genomic_DNA"/>
</dbReference>
<evidence type="ECO:0000313" key="1">
    <source>
        <dbReference type="EMBL" id="MCQ1060105.1"/>
    </source>
</evidence>
<sequence>RQYVKKGTDLRTVTDEDIELAQSRINNRPKKCLGFKQPSVVFKTMAMAA</sequence>
<proteinExistence type="predicted"/>
<reference evidence="2 3" key="1">
    <citation type="submission" date="2022-07" db="EMBL/GenBank/DDBJ databases">
        <title>Photobacterium pectinilyticum sp. nov., a marine bacterium isolated from surface seawater of Qingdao offshore.</title>
        <authorList>
            <person name="Wang X."/>
        </authorList>
    </citation>
    <scope>NUCLEOTIDE SEQUENCE [LARGE SCALE GENOMIC DNA]</scope>
    <source>
        <strain evidence="2 3">ZSDE20</strain>
    </source>
</reference>
<accession>A0ABT1N9I4</accession>
<comment type="caution">
    <text evidence="2">The sequence shown here is derived from an EMBL/GenBank/DDBJ whole genome shotgun (WGS) entry which is preliminary data.</text>
</comment>
<evidence type="ECO:0000313" key="3">
    <source>
        <dbReference type="Proteomes" id="UP001524460"/>
    </source>
</evidence>
<dbReference type="Proteomes" id="UP001524460">
    <property type="component" value="Unassembled WGS sequence"/>
</dbReference>
<name>A0ABT1N9I4_9GAMM</name>
<dbReference type="InterPro" id="IPR051917">
    <property type="entry name" value="Transposase-Integrase"/>
</dbReference>
<protein>
    <submittedName>
        <fullName evidence="2">IS30 family transposase</fullName>
    </submittedName>
</protein>
<dbReference type="EMBL" id="JANEYT010000174">
    <property type="protein sequence ID" value="MCQ1061395.1"/>
    <property type="molecule type" value="Genomic_DNA"/>
</dbReference>
<keyword evidence="3" id="KW-1185">Reference proteome</keyword>
<organism evidence="2 3">
    <name type="scientific">Photobacterium pectinilyticum</name>
    <dbReference type="NCBI Taxonomy" id="2906793"/>
    <lineage>
        <taxon>Bacteria</taxon>
        <taxon>Pseudomonadati</taxon>
        <taxon>Pseudomonadota</taxon>
        <taxon>Gammaproteobacteria</taxon>
        <taxon>Vibrionales</taxon>
        <taxon>Vibrionaceae</taxon>
        <taxon>Photobacterium</taxon>
    </lineage>
</organism>
<feature type="non-terminal residue" evidence="2">
    <location>
        <position position="1"/>
    </location>
</feature>
<dbReference type="PANTHER" id="PTHR10948:SF23">
    <property type="entry name" value="TRANSPOSASE INSI FOR INSERTION SEQUENCE ELEMENT IS30A-RELATED"/>
    <property type="match status" value="1"/>
</dbReference>
<dbReference type="PANTHER" id="PTHR10948">
    <property type="entry name" value="TRANSPOSASE"/>
    <property type="match status" value="1"/>
</dbReference>
<evidence type="ECO:0000313" key="2">
    <source>
        <dbReference type="EMBL" id="MCQ1061395.1"/>
    </source>
</evidence>